<dbReference type="AlphaFoldDB" id="A0AAD9LAF9"/>
<comment type="caution">
    <text evidence="2">The sequence shown here is derived from an EMBL/GenBank/DDBJ whole genome shotgun (WGS) entry which is preliminary data.</text>
</comment>
<proteinExistence type="predicted"/>
<keyword evidence="1" id="KW-0732">Signal</keyword>
<evidence type="ECO:0000313" key="4">
    <source>
        <dbReference type="Proteomes" id="UP001259832"/>
    </source>
</evidence>
<evidence type="ECO:0008006" key="5">
    <source>
        <dbReference type="Google" id="ProtNLM"/>
    </source>
</evidence>
<evidence type="ECO:0000256" key="1">
    <source>
        <dbReference type="SAM" id="SignalP"/>
    </source>
</evidence>
<keyword evidence="4" id="KW-1185">Reference proteome</keyword>
<sequence>MQVGYFLLLLAAVLVARSAATPSINRSLRGTQETEEERVPFSNSVTGLTGKLKKAFATSDKKKLERAAKLVAKRADSQEFAKAKVSPEYMYQAMGLEASLGKYADWQKLSFTEKTQQFYKALGTADQQLARKINQWDGYELAWANGIYNKVYKKKKKGPAFAAK</sequence>
<dbReference type="EMBL" id="JASMQC010000050">
    <property type="protein sequence ID" value="KAK1929270.1"/>
    <property type="molecule type" value="Genomic_DNA"/>
</dbReference>
<gene>
    <name evidence="2" type="ORF">P3T76_015222</name>
    <name evidence="3" type="ORF">P3T76_015225</name>
</gene>
<dbReference type="Proteomes" id="UP001259832">
    <property type="component" value="Unassembled WGS sequence"/>
</dbReference>
<feature type="signal peptide" evidence="1">
    <location>
        <begin position="1"/>
        <end position="20"/>
    </location>
</feature>
<evidence type="ECO:0000313" key="3">
    <source>
        <dbReference type="EMBL" id="KAK1929273.1"/>
    </source>
</evidence>
<name>A0AAD9LAF9_9STRA</name>
<feature type="chain" id="PRO_5042442528" description="RxLR effector protein" evidence="1">
    <location>
        <begin position="21"/>
        <end position="164"/>
    </location>
</feature>
<reference evidence="2" key="1">
    <citation type="submission" date="2023-08" db="EMBL/GenBank/DDBJ databases">
        <title>Reference Genome Resource for the Citrus Pathogen Phytophthora citrophthora.</title>
        <authorList>
            <person name="Moller H."/>
            <person name="Coetzee B."/>
            <person name="Rose L.J."/>
            <person name="Van Niekerk J.M."/>
        </authorList>
    </citation>
    <scope>NUCLEOTIDE SEQUENCE</scope>
    <source>
        <strain evidence="2">STE-U-9442</strain>
    </source>
</reference>
<dbReference type="EMBL" id="JASMQC010000050">
    <property type="protein sequence ID" value="KAK1929273.1"/>
    <property type="molecule type" value="Genomic_DNA"/>
</dbReference>
<organism evidence="2 4">
    <name type="scientific">Phytophthora citrophthora</name>
    <dbReference type="NCBI Taxonomy" id="4793"/>
    <lineage>
        <taxon>Eukaryota</taxon>
        <taxon>Sar</taxon>
        <taxon>Stramenopiles</taxon>
        <taxon>Oomycota</taxon>
        <taxon>Peronosporomycetes</taxon>
        <taxon>Peronosporales</taxon>
        <taxon>Peronosporaceae</taxon>
        <taxon>Phytophthora</taxon>
    </lineage>
</organism>
<evidence type="ECO:0000313" key="2">
    <source>
        <dbReference type="EMBL" id="KAK1929270.1"/>
    </source>
</evidence>
<accession>A0AAD9LAF9</accession>
<protein>
    <recommendedName>
        <fullName evidence="5">RxLR effector protein</fullName>
    </recommendedName>
</protein>